<evidence type="ECO:0000259" key="3">
    <source>
        <dbReference type="Pfam" id="PF13305"/>
    </source>
</evidence>
<keyword evidence="2" id="KW-0804">Transcription</keyword>
<dbReference type="Pfam" id="PF13305">
    <property type="entry name" value="TetR_C_33"/>
    <property type="match status" value="1"/>
</dbReference>
<sequence length="141" mass="15053">MRDLAEVKALVSAAVIGELADRVSAAVMGRASDDAIRALLTEWRAYVREHPHRYAAVIQRPEPRAAEPGARLLDAINASLHGLGLDETTAVHVARCLRSTVHGFVSLESEGGFGLPVNLDESFELLVTMATAGLRAALQEG</sequence>
<dbReference type="InterPro" id="IPR036271">
    <property type="entry name" value="Tet_transcr_reg_TetR-rel_C_sf"/>
</dbReference>
<proteinExistence type="predicted"/>
<dbReference type="SUPFAM" id="SSF48498">
    <property type="entry name" value="Tetracyclin repressor-like, C-terminal domain"/>
    <property type="match status" value="1"/>
</dbReference>
<gene>
    <name evidence="4" type="ORF">GALLR39Z86_25450</name>
</gene>
<accession>A0A9W6G7M7</accession>
<dbReference type="AlphaFoldDB" id="A0A9W6G7M7"/>
<dbReference type="Gene3D" id="1.10.357.10">
    <property type="entry name" value="Tetracycline Repressor, domain 2"/>
    <property type="match status" value="1"/>
</dbReference>
<protein>
    <recommendedName>
        <fullName evidence="3">HTH-type transcriptional regulator MT1864/Rv1816-like C-terminal domain-containing protein</fullName>
    </recommendedName>
</protein>
<name>A0A9W6G7M7_9ACTN</name>
<reference evidence="4" key="1">
    <citation type="submission" date="2022-12" db="EMBL/GenBank/DDBJ databases">
        <title>Reference genome sequencing for broad-spectrum identification of bacterial and archaeal isolates by mass spectrometry.</title>
        <authorList>
            <person name="Sekiguchi Y."/>
            <person name="Tourlousse D.M."/>
        </authorList>
    </citation>
    <scope>NUCLEOTIDE SEQUENCE</scope>
    <source>
        <strain evidence="4">LLR39Z86</strain>
    </source>
</reference>
<organism evidence="4 5">
    <name type="scientific">Glycomyces algeriensis</name>
    <dbReference type="NCBI Taxonomy" id="256037"/>
    <lineage>
        <taxon>Bacteria</taxon>
        <taxon>Bacillati</taxon>
        <taxon>Actinomycetota</taxon>
        <taxon>Actinomycetes</taxon>
        <taxon>Glycomycetales</taxon>
        <taxon>Glycomycetaceae</taxon>
        <taxon>Glycomyces</taxon>
    </lineage>
</organism>
<keyword evidence="5" id="KW-1185">Reference proteome</keyword>
<feature type="domain" description="HTH-type transcriptional regulator MT1864/Rv1816-like C-terminal" evidence="3">
    <location>
        <begin position="36"/>
        <end position="129"/>
    </location>
</feature>
<evidence type="ECO:0000313" key="5">
    <source>
        <dbReference type="Proteomes" id="UP001144313"/>
    </source>
</evidence>
<evidence type="ECO:0000313" key="4">
    <source>
        <dbReference type="EMBL" id="GLI42695.1"/>
    </source>
</evidence>
<dbReference type="EMBL" id="BSDT01000001">
    <property type="protein sequence ID" value="GLI42695.1"/>
    <property type="molecule type" value="Genomic_DNA"/>
</dbReference>
<dbReference type="Proteomes" id="UP001144313">
    <property type="component" value="Unassembled WGS sequence"/>
</dbReference>
<evidence type="ECO:0000256" key="1">
    <source>
        <dbReference type="ARBA" id="ARBA00023015"/>
    </source>
</evidence>
<comment type="caution">
    <text evidence="4">The sequence shown here is derived from an EMBL/GenBank/DDBJ whole genome shotgun (WGS) entry which is preliminary data.</text>
</comment>
<keyword evidence="1" id="KW-0805">Transcription regulation</keyword>
<evidence type="ECO:0000256" key="2">
    <source>
        <dbReference type="ARBA" id="ARBA00023163"/>
    </source>
</evidence>
<dbReference type="InterPro" id="IPR025996">
    <property type="entry name" value="MT1864/Rv1816-like_C"/>
</dbReference>